<organism evidence="1 2">
    <name type="scientific">Colletotrichum kahawae</name>
    <name type="common">Coffee berry disease fungus</name>
    <dbReference type="NCBI Taxonomy" id="34407"/>
    <lineage>
        <taxon>Eukaryota</taxon>
        <taxon>Fungi</taxon>
        <taxon>Dikarya</taxon>
        <taxon>Ascomycota</taxon>
        <taxon>Pezizomycotina</taxon>
        <taxon>Sordariomycetes</taxon>
        <taxon>Hypocreomycetidae</taxon>
        <taxon>Glomerellales</taxon>
        <taxon>Glomerellaceae</taxon>
        <taxon>Colletotrichum</taxon>
        <taxon>Colletotrichum gloeosporioides species complex</taxon>
    </lineage>
</organism>
<reference evidence="1" key="1">
    <citation type="submission" date="2023-02" db="EMBL/GenBank/DDBJ databases">
        <title>Colletotrichum kahawae CIFC_Que2 genome sequencing and assembly.</title>
        <authorList>
            <person name="Baroncelli R."/>
        </authorList>
    </citation>
    <scope>NUCLEOTIDE SEQUENCE</scope>
    <source>
        <strain evidence="1">CIFC_Que2</strain>
    </source>
</reference>
<accession>A0AAD9YFU3</accession>
<keyword evidence="2" id="KW-1185">Reference proteome</keyword>
<evidence type="ECO:0000313" key="1">
    <source>
        <dbReference type="EMBL" id="KAK2765848.1"/>
    </source>
</evidence>
<dbReference type="AlphaFoldDB" id="A0AAD9YFU3"/>
<dbReference type="EMBL" id="VYYT01000126">
    <property type="protein sequence ID" value="KAK2765848.1"/>
    <property type="molecule type" value="Genomic_DNA"/>
</dbReference>
<name>A0AAD9YFU3_COLKA</name>
<comment type="caution">
    <text evidence="1">The sequence shown here is derived from an EMBL/GenBank/DDBJ whole genome shotgun (WGS) entry which is preliminary data.</text>
</comment>
<sequence length="101" mass="11200">MALSAVTPLNPTINDLPPNVISSKRYVLESQLARRKGRGRSSWIRDHSDFLVEVIQDRAAASYWNCQRCDLRGSPRVFGAAATTAAQEHLSGYVILSFLPI</sequence>
<gene>
    <name evidence="1" type="ORF">CKAH01_15528</name>
</gene>
<protein>
    <submittedName>
        <fullName evidence="1">Transposase-like protein</fullName>
    </submittedName>
</protein>
<proteinExistence type="predicted"/>
<dbReference type="Proteomes" id="UP001281614">
    <property type="component" value="Unassembled WGS sequence"/>
</dbReference>
<evidence type="ECO:0000313" key="2">
    <source>
        <dbReference type="Proteomes" id="UP001281614"/>
    </source>
</evidence>